<dbReference type="SMART" id="SM01065">
    <property type="entry name" value="CBM_2"/>
    <property type="match status" value="2"/>
</dbReference>
<dbReference type="Proteomes" id="UP000033047">
    <property type="component" value="Unassembled WGS sequence"/>
</dbReference>
<dbReference type="PATRIC" id="fig|927665.4.peg.5186"/>
<evidence type="ECO:0000256" key="5">
    <source>
        <dbReference type="ARBA" id="ARBA00020295"/>
    </source>
</evidence>
<sequence length="897" mass="104996">MKVTFNINFHTVWGQKLCIVGSLPELGSWEPALAKEMNYKGDGNWQLELELELTSPQQTIEYRYFLSINDKQIFEEWEKNHQVTFEGHANHYTLYDYWQIRPANLAFYSSAFTKSLFAHPCNTYERVVKSGKKLTIKISAPRVEKWQSVAITGNQECLGNWHPDKALILSCDTFPDWHIDLDANDIIYPLEYKFLVYDNDKHQPLYWEEDENRKLNLPPQDFGETVVVSGLSFRDNLPLWRCAGTVIPVFSLRSEQGFGVGDLGDLRMLVDWAKKTRQRIIQVLPMNDTTMSHTWRDSYPYSAISVYALHPMYISLPLMGELKDADRVAFYKAKQEELNAKDFVDYEAAVGYKLAYCREFFSQEGQAILSSPEYHEFFEQSQSWLMPYAAYSYLREKYQTSDFTKWDKNAIYNKSQIRELCSEDSGAYPEISFYYFLQYILHTQFKSVSDYARKNGIVLKGDLPIGVNRTSIDAWTEPQYFNMNGQAGAPPDDFSVNGQNWGFPTYNWDIMEKDHFSWWKKRFHKLSDYFDCFRIDHILGFFRIWEVPLDYIQGLCGHFNPALPFTREEIEQYGLTFNEARFTTPHINRKFLPELFGDLAEEVEGTYLAQSSSNHFVLKSFCDTQRKIEAIFDGKTDEVSLRIKDGLFAIANEVLFLRDPQEKEKFHPRISASHSYIYSELNTSEKYAFDQLYWDFFYHRHNDFWKAQAFKRLTPLVGSTNMLVCGEDLGMIPESVPDVMNKLQILSLEIERMPKTPQREFSDLFSLPYNSVCTTSTHDMSPLRNWWKEDREKIQRYYNNVLHYEGQAPGECSSEIASRIITNHLATNSMLTIIPLQDWFAIDDTVKRKDIEAERINVPANSNHYWCYRMHIPLESLLIKEEFNDKVAQLIVASGRK</sequence>
<evidence type="ECO:0000256" key="1">
    <source>
        <dbReference type="ARBA" id="ARBA00000439"/>
    </source>
</evidence>
<dbReference type="InterPro" id="IPR017853">
    <property type="entry name" value="GH"/>
</dbReference>
<evidence type="ECO:0000256" key="10">
    <source>
        <dbReference type="ARBA" id="ARBA00031423"/>
    </source>
</evidence>
<dbReference type="Pfam" id="PF02446">
    <property type="entry name" value="Glyco_hydro_77"/>
    <property type="match status" value="1"/>
</dbReference>
<comment type="caution">
    <text evidence="13">The sequence shown here is derived from an EMBL/GenBank/DDBJ whole genome shotgun (WGS) entry which is preliminary data.</text>
</comment>
<dbReference type="GO" id="GO:0004134">
    <property type="term" value="F:4-alpha-glucanotransferase activity"/>
    <property type="evidence" value="ECO:0007669"/>
    <property type="project" value="UniProtKB-EC"/>
</dbReference>
<evidence type="ECO:0000256" key="9">
    <source>
        <dbReference type="ARBA" id="ARBA00023277"/>
    </source>
</evidence>
<comment type="similarity">
    <text evidence="3">Belongs to the disproportionating enzyme family.</text>
</comment>
<dbReference type="SUPFAM" id="SSF49452">
    <property type="entry name" value="Starch-binding domain-like"/>
    <property type="match status" value="2"/>
</dbReference>
<name>A0A0F5IIL6_9BACT</name>
<evidence type="ECO:0000313" key="14">
    <source>
        <dbReference type="Proteomes" id="UP000033047"/>
    </source>
</evidence>
<dbReference type="EC" id="2.4.1.25" evidence="4"/>
<evidence type="ECO:0000313" key="13">
    <source>
        <dbReference type="EMBL" id="KKB45170.1"/>
    </source>
</evidence>
<protein>
    <recommendedName>
        <fullName evidence="5">4-alpha-glucanotransferase</fullName>
        <ecNumber evidence="4">2.4.1.25</ecNumber>
    </recommendedName>
    <alternativeName>
        <fullName evidence="10">Amylomaltase</fullName>
    </alternativeName>
    <alternativeName>
        <fullName evidence="11">Disproportionating enzyme</fullName>
    </alternativeName>
</protein>
<gene>
    <name evidence="13" type="ORF">HMPREF1535_05065</name>
</gene>
<keyword evidence="7" id="KW-0328">Glycosyltransferase</keyword>
<feature type="domain" description="CBM20" evidence="12">
    <location>
        <begin position="1"/>
        <end position="100"/>
    </location>
</feature>
<dbReference type="InterPro" id="IPR003385">
    <property type="entry name" value="Glyco_hydro_77"/>
</dbReference>
<dbReference type="RefSeq" id="WP_046147936.1">
    <property type="nucleotide sequence ID" value="NZ_KQ033915.1"/>
</dbReference>
<dbReference type="SUPFAM" id="SSF51445">
    <property type="entry name" value="(Trans)glycosidases"/>
    <property type="match status" value="1"/>
</dbReference>
<dbReference type="InterPro" id="IPR002044">
    <property type="entry name" value="CBM20"/>
</dbReference>
<dbReference type="CDD" id="cd05467">
    <property type="entry name" value="CBM20"/>
    <property type="match status" value="1"/>
</dbReference>
<feature type="domain" description="CBM20" evidence="12">
    <location>
        <begin position="126"/>
        <end position="235"/>
    </location>
</feature>
<accession>A0A0F5IIL6</accession>
<dbReference type="GO" id="GO:0005737">
    <property type="term" value="C:cytoplasm"/>
    <property type="evidence" value="ECO:0007669"/>
    <property type="project" value="UniProtKB-SubCell"/>
</dbReference>
<dbReference type="InterPro" id="IPR013783">
    <property type="entry name" value="Ig-like_fold"/>
</dbReference>
<proteinExistence type="inferred from homology"/>
<evidence type="ECO:0000256" key="11">
    <source>
        <dbReference type="ARBA" id="ARBA00031501"/>
    </source>
</evidence>
<comment type="catalytic activity">
    <reaction evidence="1">
        <text>Transfers a segment of a (1-&gt;4)-alpha-D-glucan to a new position in an acceptor, which may be glucose or a (1-&gt;4)-alpha-D-glucan.</text>
        <dbReference type="EC" id="2.4.1.25"/>
    </reaction>
</comment>
<dbReference type="Pfam" id="PF00686">
    <property type="entry name" value="CBM_20"/>
    <property type="match status" value="2"/>
</dbReference>
<evidence type="ECO:0000256" key="7">
    <source>
        <dbReference type="ARBA" id="ARBA00022676"/>
    </source>
</evidence>
<dbReference type="HOGENOM" id="CLU_014132_0_0_10"/>
<evidence type="ECO:0000256" key="8">
    <source>
        <dbReference type="ARBA" id="ARBA00022679"/>
    </source>
</evidence>
<evidence type="ECO:0000259" key="12">
    <source>
        <dbReference type="PROSITE" id="PS51166"/>
    </source>
</evidence>
<dbReference type="GO" id="GO:2001070">
    <property type="term" value="F:starch binding"/>
    <property type="evidence" value="ECO:0007669"/>
    <property type="project" value="InterPro"/>
</dbReference>
<dbReference type="AlphaFoldDB" id="A0A0F5IIL6"/>
<keyword evidence="9" id="KW-0119">Carbohydrate metabolism</keyword>
<dbReference type="PROSITE" id="PS51166">
    <property type="entry name" value="CBM20"/>
    <property type="match status" value="2"/>
</dbReference>
<dbReference type="InterPro" id="IPR013784">
    <property type="entry name" value="Carb-bd-like_fold"/>
</dbReference>
<evidence type="ECO:0000256" key="4">
    <source>
        <dbReference type="ARBA" id="ARBA00012560"/>
    </source>
</evidence>
<evidence type="ECO:0000256" key="2">
    <source>
        <dbReference type="ARBA" id="ARBA00004496"/>
    </source>
</evidence>
<keyword evidence="6" id="KW-0963">Cytoplasm</keyword>
<dbReference type="STRING" id="927665.HMPREF1535_05065"/>
<dbReference type="PANTHER" id="PTHR32518:SF3">
    <property type="entry name" value="4-ALPHA-GLUCANOTRANSFERASE"/>
    <property type="match status" value="1"/>
</dbReference>
<keyword evidence="8 13" id="KW-0808">Transferase</keyword>
<dbReference type="EMBL" id="AQHV01000030">
    <property type="protein sequence ID" value="KKB45170.1"/>
    <property type="molecule type" value="Genomic_DNA"/>
</dbReference>
<dbReference type="GO" id="GO:0005975">
    <property type="term" value="P:carbohydrate metabolic process"/>
    <property type="evidence" value="ECO:0007669"/>
    <property type="project" value="InterPro"/>
</dbReference>
<dbReference type="Gene3D" id="2.60.40.10">
    <property type="entry name" value="Immunoglobulins"/>
    <property type="match status" value="2"/>
</dbReference>
<dbReference type="Gene3D" id="3.20.20.80">
    <property type="entry name" value="Glycosidases"/>
    <property type="match status" value="2"/>
</dbReference>
<organism evidence="13 14">
    <name type="scientific">Parabacteroides goldsteinii DSM 19448 = WAL 12034</name>
    <dbReference type="NCBI Taxonomy" id="927665"/>
    <lineage>
        <taxon>Bacteria</taxon>
        <taxon>Pseudomonadati</taxon>
        <taxon>Bacteroidota</taxon>
        <taxon>Bacteroidia</taxon>
        <taxon>Bacteroidales</taxon>
        <taxon>Tannerellaceae</taxon>
        <taxon>Parabacteroides</taxon>
    </lineage>
</organism>
<evidence type="ECO:0000256" key="3">
    <source>
        <dbReference type="ARBA" id="ARBA00005684"/>
    </source>
</evidence>
<dbReference type="PANTHER" id="PTHR32518">
    <property type="match status" value="1"/>
</dbReference>
<evidence type="ECO:0000256" key="6">
    <source>
        <dbReference type="ARBA" id="ARBA00022490"/>
    </source>
</evidence>
<reference evidence="13 14" key="1">
    <citation type="submission" date="2013-04" db="EMBL/GenBank/DDBJ databases">
        <title>The Genome Sequence of Parabacteroides goldsteinii DSM 19448.</title>
        <authorList>
            <consortium name="The Broad Institute Genomics Platform"/>
            <person name="Earl A."/>
            <person name="Ward D."/>
            <person name="Feldgarden M."/>
            <person name="Gevers D."/>
            <person name="Martens E."/>
            <person name="Sakamoto M."/>
            <person name="Benno Y."/>
            <person name="Song Y."/>
            <person name="Liu C."/>
            <person name="Lee J."/>
            <person name="Bolanos M."/>
            <person name="Vaisanen M.L."/>
            <person name="Finegold S.M."/>
            <person name="Walker B."/>
            <person name="Young S."/>
            <person name="Zeng Q."/>
            <person name="Gargeya S."/>
            <person name="Fitzgerald M."/>
            <person name="Haas B."/>
            <person name="Abouelleil A."/>
            <person name="Allen A.W."/>
            <person name="Alvarado L."/>
            <person name="Arachchi H.M."/>
            <person name="Berlin A.M."/>
            <person name="Chapman S.B."/>
            <person name="Gainer-Dewar J."/>
            <person name="Goldberg J."/>
            <person name="Griggs A."/>
            <person name="Gujja S."/>
            <person name="Hansen M."/>
            <person name="Howarth C."/>
            <person name="Imamovic A."/>
            <person name="Ireland A."/>
            <person name="Larimer J."/>
            <person name="McCowan C."/>
            <person name="Murphy C."/>
            <person name="Pearson M."/>
            <person name="Poon T.W."/>
            <person name="Priest M."/>
            <person name="Roberts A."/>
            <person name="Saif S."/>
            <person name="Shea T."/>
            <person name="Sisk P."/>
            <person name="Sykes S."/>
            <person name="Wortman J."/>
            <person name="Nusbaum C."/>
            <person name="Birren B."/>
        </authorList>
    </citation>
    <scope>NUCLEOTIDE SEQUENCE [LARGE SCALE GENOMIC DNA]</scope>
    <source>
        <strain evidence="13 14">DSM 19448</strain>
    </source>
</reference>
<comment type="subcellular location">
    <subcellularLocation>
        <location evidence="2">Cytoplasm</location>
    </subcellularLocation>
</comment>